<evidence type="ECO:0000256" key="7">
    <source>
        <dbReference type="ARBA" id="ARBA00023065"/>
    </source>
</evidence>
<evidence type="ECO:0000256" key="3">
    <source>
        <dbReference type="ARBA" id="ARBA00022452"/>
    </source>
</evidence>
<keyword evidence="10 11" id="KW-0998">Cell outer membrane</keyword>
<evidence type="ECO:0000256" key="5">
    <source>
        <dbReference type="ARBA" id="ARBA00022692"/>
    </source>
</evidence>
<evidence type="ECO:0000256" key="8">
    <source>
        <dbReference type="ARBA" id="ARBA00023077"/>
    </source>
</evidence>
<evidence type="ECO:0000256" key="12">
    <source>
        <dbReference type="RuleBase" id="RU003357"/>
    </source>
</evidence>
<dbReference type="Pfam" id="PF00593">
    <property type="entry name" value="TonB_dep_Rec_b-barrel"/>
    <property type="match status" value="1"/>
</dbReference>
<keyword evidence="2 11" id="KW-0813">Transport</keyword>
<keyword evidence="7" id="KW-0406">Ion transport</keyword>
<keyword evidence="4" id="KW-0410">Iron transport</keyword>
<dbReference type="SUPFAM" id="SSF56935">
    <property type="entry name" value="Porins"/>
    <property type="match status" value="1"/>
</dbReference>
<keyword evidence="5 11" id="KW-0812">Transmembrane</keyword>
<gene>
    <name evidence="16" type="ORF">PQ455_17900</name>
</gene>
<accession>A0ABY7TMJ6</accession>
<evidence type="ECO:0000259" key="15">
    <source>
        <dbReference type="Pfam" id="PF07715"/>
    </source>
</evidence>
<evidence type="ECO:0000313" key="17">
    <source>
        <dbReference type="Proteomes" id="UP001220395"/>
    </source>
</evidence>
<dbReference type="RefSeq" id="WP_273687683.1">
    <property type="nucleotide sequence ID" value="NZ_CP117411.1"/>
</dbReference>
<proteinExistence type="inferred from homology"/>
<feature type="signal peptide" evidence="13">
    <location>
        <begin position="1"/>
        <end position="38"/>
    </location>
</feature>
<keyword evidence="17" id="KW-1185">Reference proteome</keyword>
<dbReference type="PANTHER" id="PTHR32552:SF81">
    <property type="entry name" value="TONB-DEPENDENT OUTER MEMBRANE RECEPTOR"/>
    <property type="match status" value="1"/>
</dbReference>
<dbReference type="EMBL" id="CP117411">
    <property type="protein sequence ID" value="WCT73454.1"/>
    <property type="molecule type" value="Genomic_DNA"/>
</dbReference>
<comment type="subcellular location">
    <subcellularLocation>
        <location evidence="1 11">Cell outer membrane</location>
        <topology evidence="1 11">Multi-pass membrane protein</topology>
    </subcellularLocation>
</comment>
<dbReference type="Gene3D" id="2.40.170.20">
    <property type="entry name" value="TonB-dependent receptor, beta-barrel domain"/>
    <property type="match status" value="1"/>
</dbReference>
<name>A0ABY7TMJ6_9SPHN</name>
<dbReference type="PROSITE" id="PS52016">
    <property type="entry name" value="TONB_DEPENDENT_REC_3"/>
    <property type="match status" value="1"/>
</dbReference>
<organism evidence="16 17">
    <name type="scientific">Sphingomonas naphthae</name>
    <dbReference type="NCBI Taxonomy" id="1813468"/>
    <lineage>
        <taxon>Bacteria</taxon>
        <taxon>Pseudomonadati</taxon>
        <taxon>Pseudomonadota</taxon>
        <taxon>Alphaproteobacteria</taxon>
        <taxon>Sphingomonadales</taxon>
        <taxon>Sphingomonadaceae</taxon>
        <taxon>Sphingomonas</taxon>
    </lineage>
</organism>
<comment type="similarity">
    <text evidence="11 12">Belongs to the TonB-dependent receptor family.</text>
</comment>
<evidence type="ECO:0000256" key="6">
    <source>
        <dbReference type="ARBA" id="ARBA00023004"/>
    </source>
</evidence>
<dbReference type="InterPro" id="IPR036942">
    <property type="entry name" value="Beta-barrel_TonB_sf"/>
</dbReference>
<evidence type="ECO:0000259" key="14">
    <source>
        <dbReference type="Pfam" id="PF00593"/>
    </source>
</evidence>
<dbReference type="PANTHER" id="PTHR32552">
    <property type="entry name" value="FERRICHROME IRON RECEPTOR-RELATED"/>
    <property type="match status" value="1"/>
</dbReference>
<keyword evidence="9 11" id="KW-0472">Membrane</keyword>
<reference evidence="16 17" key="1">
    <citation type="submission" date="2023-02" db="EMBL/GenBank/DDBJ databases">
        <title>Genome sequence of Sphingomonas naphthae.</title>
        <authorList>
            <person name="Kim S."/>
            <person name="Heo J."/>
            <person name="Kwon S.-W."/>
        </authorList>
    </citation>
    <scope>NUCLEOTIDE SEQUENCE [LARGE SCALE GENOMIC DNA]</scope>
    <source>
        <strain evidence="16 17">KACC 18716</strain>
    </source>
</reference>
<evidence type="ECO:0000256" key="1">
    <source>
        <dbReference type="ARBA" id="ARBA00004571"/>
    </source>
</evidence>
<feature type="domain" description="TonB-dependent receptor-like beta-barrel" evidence="14">
    <location>
        <begin position="266"/>
        <end position="732"/>
    </location>
</feature>
<evidence type="ECO:0000256" key="9">
    <source>
        <dbReference type="ARBA" id="ARBA00023136"/>
    </source>
</evidence>
<dbReference type="InterPro" id="IPR000531">
    <property type="entry name" value="Beta-barrel_TonB"/>
</dbReference>
<keyword evidence="13" id="KW-0732">Signal</keyword>
<evidence type="ECO:0000256" key="2">
    <source>
        <dbReference type="ARBA" id="ARBA00022448"/>
    </source>
</evidence>
<keyword evidence="16" id="KW-0675">Receptor</keyword>
<dbReference type="Pfam" id="PF07715">
    <property type="entry name" value="Plug"/>
    <property type="match status" value="1"/>
</dbReference>
<evidence type="ECO:0000256" key="13">
    <source>
        <dbReference type="SAM" id="SignalP"/>
    </source>
</evidence>
<sequence length="766" mass="82061">MTGIAVDRSRVRHAIAAKALLRLGVAVATITASGTGWAQTARPAPTPQAEPDPTTEIVVTAQRRAERLENVPMSVTAINSAIIERAGVSDLRDIGKIASGVQVNLSGAFTQPAIRGVTTLINGNGTENNVAIYVDGFYEPNTVAIGMELANLAGIEVLKGPQGTLYGRNATGGAILVNTLAPSATFTGKADISYATFDDKRASAFVSGPLSDAIRFSVAGSYRKRDGYLKLVDPNAAGQFVGHSNGVSQRAVRTKLEVDLTSNLVATLAYNYSYSNDTSGHVYTPYTYVPSFIPGPPRRATRLGEVSHDTDPKLANTTHQGTLKVRLDTGFGNVTTYTGYTSRKDRSVLDFDGTYSAISTLISDFDQDTWQHTVDVNVTSIDRLNLIVGGNYYHDYTRSPDDSGTLNLGTNNTLTAIAKAGSKTKAYSFYADATYSLTDALSLNVGGRYSHDVKTIDYRAQTGAGVVTFVPTHKEATFQKFTPRASIRYELAPRTNVYASISRGFRSGSYNLGGAGSPALLTNTKPETITAYEIGFKTARRLVRFDIAGFYYDYKDLQVSVALPNLNCPAGTTCVPIPQFANAPKAEIYGIDGKIDINPSSRLNFGIGAAWLHARYKDFATATGLGLNAATGLNVTQSQDWKGQQMARAPDFTVNVSSAYTVPVAGGALMLSSNLAFSDSYVISNPSLYGPLAGAFANKQRYRQEAFTLIGGNATWTDASKHFSLGVFGTNLTNKRYRVTYNGAALGDYSAMGMPRQIGVRAGYKF</sequence>
<dbReference type="InterPro" id="IPR039426">
    <property type="entry name" value="TonB-dep_rcpt-like"/>
</dbReference>
<evidence type="ECO:0000256" key="11">
    <source>
        <dbReference type="PROSITE-ProRule" id="PRU01360"/>
    </source>
</evidence>
<keyword evidence="3 11" id="KW-1134">Transmembrane beta strand</keyword>
<feature type="chain" id="PRO_5045347433" evidence="13">
    <location>
        <begin position="39"/>
        <end position="766"/>
    </location>
</feature>
<evidence type="ECO:0000256" key="4">
    <source>
        <dbReference type="ARBA" id="ARBA00022496"/>
    </source>
</evidence>
<evidence type="ECO:0000256" key="10">
    <source>
        <dbReference type="ARBA" id="ARBA00023237"/>
    </source>
</evidence>
<dbReference type="InterPro" id="IPR012910">
    <property type="entry name" value="Plug_dom"/>
</dbReference>
<dbReference type="CDD" id="cd01347">
    <property type="entry name" value="ligand_gated_channel"/>
    <property type="match status" value="1"/>
</dbReference>
<feature type="domain" description="TonB-dependent receptor plug" evidence="15">
    <location>
        <begin position="68"/>
        <end position="174"/>
    </location>
</feature>
<keyword evidence="8 12" id="KW-0798">TonB box</keyword>
<evidence type="ECO:0000313" key="16">
    <source>
        <dbReference type="EMBL" id="WCT73454.1"/>
    </source>
</evidence>
<keyword evidence="6" id="KW-0408">Iron</keyword>
<dbReference type="Proteomes" id="UP001220395">
    <property type="component" value="Chromosome"/>
</dbReference>
<protein>
    <submittedName>
        <fullName evidence="16">TonB-dependent receptor</fullName>
    </submittedName>
</protein>